<evidence type="ECO:0000313" key="2">
    <source>
        <dbReference type="Proteomes" id="UP000324611"/>
    </source>
</evidence>
<evidence type="ECO:0000313" key="1">
    <source>
        <dbReference type="EMBL" id="KAA2238569.1"/>
    </source>
</evidence>
<protein>
    <submittedName>
        <fullName evidence="1">Uncharacterized protein</fullName>
    </submittedName>
</protein>
<comment type="caution">
    <text evidence="1">The sequence shown here is derived from an EMBL/GenBank/DDBJ whole genome shotgun (WGS) entry which is preliminary data.</text>
</comment>
<dbReference type="AlphaFoldDB" id="A0A5B2VJZ7"/>
<name>A0A5B2VJZ7_9BACT</name>
<reference evidence="1 2" key="1">
    <citation type="submission" date="2019-09" db="EMBL/GenBank/DDBJ databases">
        <title>Chitinophaga ginsengihumi sp. nov., isolated from soil of ginseng rhizosphere.</title>
        <authorList>
            <person name="Lee J."/>
        </authorList>
    </citation>
    <scope>NUCLEOTIDE SEQUENCE [LARGE SCALE GENOMIC DNA]</scope>
    <source>
        <strain evidence="1 2">BN140078</strain>
    </source>
</reference>
<dbReference type="EMBL" id="VUOC01000004">
    <property type="protein sequence ID" value="KAA2238569.1"/>
    <property type="molecule type" value="Genomic_DNA"/>
</dbReference>
<organism evidence="1 2">
    <name type="scientific">Chitinophaga agrisoli</name>
    <dbReference type="NCBI Taxonomy" id="2607653"/>
    <lineage>
        <taxon>Bacteria</taxon>
        <taxon>Pseudomonadati</taxon>
        <taxon>Bacteroidota</taxon>
        <taxon>Chitinophagia</taxon>
        <taxon>Chitinophagales</taxon>
        <taxon>Chitinophagaceae</taxon>
        <taxon>Chitinophaga</taxon>
    </lineage>
</organism>
<dbReference type="RefSeq" id="WP_149839748.1">
    <property type="nucleotide sequence ID" value="NZ_VUOC01000004.1"/>
</dbReference>
<reference evidence="1 2" key="2">
    <citation type="submission" date="2019-09" db="EMBL/GenBank/DDBJ databases">
        <authorList>
            <person name="Jin C."/>
        </authorList>
    </citation>
    <scope>NUCLEOTIDE SEQUENCE [LARGE SCALE GENOMIC DNA]</scope>
    <source>
        <strain evidence="1 2">BN140078</strain>
    </source>
</reference>
<proteinExistence type="predicted"/>
<accession>A0A5B2VJZ7</accession>
<dbReference type="Proteomes" id="UP000324611">
    <property type="component" value="Unassembled WGS sequence"/>
</dbReference>
<gene>
    <name evidence="1" type="ORF">F0L74_20305</name>
</gene>
<sequence length="177" mass="20447">MDEAVIPECFVDTNLIETLVPPVTRYNHQKGCGTVTMKMKKAFGDRFALGIIDKDKLEVDYLKEFIIVCETVSLILHRHRDAAKHHYIIQISPAMERFIMDGAAAVNISLSDFELPMTLEPFKKVSKSVLTKDDDRFKRLFRAMYQAGAEDMVRLARWVEYLKENRYEADLDVLKSL</sequence>
<keyword evidence="2" id="KW-1185">Reference proteome</keyword>